<dbReference type="AlphaFoldDB" id="A0A382SLR0"/>
<keyword evidence="1" id="KW-1133">Transmembrane helix</keyword>
<keyword evidence="1" id="KW-0812">Transmembrane</keyword>
<dbReference type="GO" id="GO:0005886">
    <property type="term" value="C:plasma membrane"/>
    <property type="evidence" value="ECO:0007669"/>
    <property type="project" value="InterPro"/>
</dbReference>
<evidence type="ECO:0000313" key="2">
    <source>
        <dbReference type="EMBL" id="SVD10492.1"/>
    </source>
</evidence>
<evidence type="ECO:0000256" key="1">
    <source>
        <dbReference type="SAM" id="Phobius"/>
    </source>
</evidence>
<feature type="transmembrane region" description="Helical" evidence="1">
    <location>
        <begin position="20"/>
        <end position="42"/>
    </location>
</feature>
<feature type="transmembrane region" description="Helical" evidence="1">
    <location>
        <begin position="54"/>
        <end position="73"/>
    </location>
</feature>
<dbReference type="InterPro" id="IPR001640">
    <property type="entry name" value="Lgt"/>
</dbReference>
<sequence length="105" mass="11153">MEAVLNSITYPPIPIQTFGPLAFSLHGVFAALGFFLGATYALKLAEEKGLDYDLFSDGLNWALFGAIIGARFFTIPAHLGEYGYGLDDVFSITGSYSIMGGMSGG</sequence>
<dbReference type="GO" id="GO:0008961">
    <property type="term" value="F:phosphatidylglycerol-prolipoprotein diacylglyceryl transferase activity"/>
    <property type="evidence" value="ECO:0007669"/>
    <property type="project" value="InterPro"/>
</dbReference>
<organism evidence="2">
    <name type="scientific">marine metagenome</name>
    <dbReference type="NCBI Taxonomy" id="408172"/>
    <lineage>
        <taxon>unclassified sequences</taxon>
        <taxon>metagenomes</taxon>
        <taxon>ecological metagenomes</taxon>
    </lineage>
</organism>
<protein>
    <recommendedName>
        <fullName evidence="3">Prolipoprotein diacylglyceryl transferase</fullName>
    </recommendedName>
</protein>
<keyword evidence="1" id="KW-0472">Membrane</keyword>
<evidence type="ECO:0008006" key="3">
    <source>
        <dbReference type="Google" id="ProtNLM"/>
    </source>
</evidence>
<name>A0A382SLR0_9ZZZZ</name>
<reference evidence="2" key="1">
    <citation type="submission" date="2018-05" db="EMBL/GenBank/DDBJ databases">
        <authorList>
            <person name="Lanie J.A."/>
            <person name="Ng W.-L."/>
            <person name="Kazmierczak K.M."/>
            <person name="Andrzejewski T.M."/>
            <person name="Davidsen T.M."/>
            <person name="Wayne K.J."/>
            <person name="Tettelin H."/>
            <person name="Glass J.I."/>
            <person name="Rusch D."/>
            <person name="Podicherti R."/>
            <person name="Tsui H.-C.T."/>
            <person name="Winkler M.E."/>
        </authorList>
    </citation>
    <scope>NUCLEOTIDE SEQUENCE</scope>
</reference>
<dbReference type="Pfam" id="PF01790">
    <property type="entry name" value="LGT"/>
    <property type="match status" value="1"/>
</dbReference>
<gene>
    <name evidence="2" type="ORF">METZ01_LOCUS363346</name>
</gene>
<proteinExistence type="predicted"/>
<feature type="non-terminal residue" evidence="2">
    <location>
        <position position="105"/>
    </location>
</feature>
<accession>A0A382SLR0</accession>
<dbReference type="GO" id="GO:0042158">
    <property type="term" value="P:lipoprotein biosynthetic process"/>
    <property type="evidence" value="ECO:0007669"/>
    <property type="project" value="InterPro"/>
</dbReference>
<dbReference type="EMBL" id="UINC01129832">
    <property type="protein sequence ID" value="SVD10492.1"/>
    <property type="molecule type" value="Genomic_DNA"/>
</dbReference>